<feature type="domain" description="Outer membrane protein beta-barrel" evidence="8">
    <location>
        <begin position="280"/>
        <end position="687"/>
    </location>
</feature>
<keyword evidence="3" id="KW-1134">Transmembrane beta strand</keyword>
<protein>
    <recommendedName>
        <fullName evidence="8">Outer membrane protein beta-barrel domain-containing protein</fullName>
    </recommendedName>
</protein>
<gene>
    <name evidence="9" type="ORF">LG45_00100</name>
</gene>
<dbReference type="GO" id="GO:0009279">
    <property type="term" value="C:cell outer membrane"/>
    <property type="evidence" value="ECO:0007669"/>
    <property type="project" value="UniProtKB-SubCell"/>
</dbReference>
<dbReference type="Gene3D" id="2.170.130.10">
    <property type="entry name" value="TonB-dependent receptor, plug domain"/>
    <property type="match status" value="1"/>
</dbReference>
<dbReference type="Pfam" id="PF14905">
    <property type="entry name" value="OMP_b-brl_3"/>
    <property type="match status" value="1"/>
</dbReference>
<evidence type="ECO:0000256" key="5">
    <source>
        <dbReference type="ARBA" id="ARBA00022729"/>
    </source>
</evidence>
<dbReference type="InterPro" id="IPR037066">
    <property type="entry name" value="Plug_dom_sf"/>
</dbReference>
<dbReference type="InterPro" id="IPR041700">
    <property type="entry name" value="OMP_b-brl_3"/>
</dbReference>
<dbReference type="EMBL" id="JRHH01000001">
    <property type="protein sequence ID" value="KGD69223.1"/>
    <property type="molecule type" value="Genomic_DNA"/>
</dbReference>
<evidence type="ECO:0000256" key="4">
    <source>
        <dbReference type="ARBA" id="ARBA00022692"/>
    </source>
</evidence>
<evidence type="ECO:0000256" key="7">
    <source>
        <dbReference type="ARBA" id="ARBA00023237"/>
    </source>
</evidence>
<accession>A0A095U3S2</accession>
<dbReference type="InterPro" id="IPR036942">
    <property type="entry name" value="Beta-barrel_TonB_sf"/>
</dbReference>
<dbReference type="STRING" id="1453498.LG45_00100"/>
<dbReference type="GO" id="GO:0044718">
    <property type="term" value="P:siderophore transmembrane transport"/>
    <property type="evidence" value="ECO:0007669"/>
    <property type="project" value="TreeGrafter"/>
</dbReference>
<dbReference type="Gene3D" id="2.40.170.20">
    <property type="entry name" value="TonB-dependent receptor, beta-barrel domain"/>
    <property type="match status" value="1"/>
</dbReference>
<dbReference type="Proteomes" id="UP000029554">
    <property type="component" value="Unassembled WGS sequence"/>
</dbReference>
<dbReference type="InterPro" id="IPR039426">
    <property type="entry name" value="TonB-dep_rcpt-like"/>
</dbReference>
<evidence type="ECO:0000256" key="2">
    <source>
        <dbReference type="ARBA" id="ARBA00022448"/>
    </source>
</evidence>
<keyword evidence="5" id="KW-0732">Signal</keyword>
<dbReference type="GO" id="GO:0015344">
    <property type="term" value="F:siderophore uptake transmembrane transporter activity"/>
    <property type="evidence" value="ECO:0007669"/>
    <property type="project" value="TreeGrafter"/>
</dbReference>
<reference evidence="9 10" key="1">
    <citation type="submission" date="2014-09" db="EMBL/GenBank/DDBJ databases">
        <title>Whole Genome Shotgun of Flavobacterium aquatile LMG 4008.</title>
        <authorList>
            <person name="Gale A.N."/>
            <person name="Pipes S.E."/>
            <person name="Newman J.D."/>
        </authorList>
    </citation>
    <scope>NUCLEOTIDE SEQUENCE [LARGE SCALE GENOMIC DNA]</scope>
    <source>
        <strain evidence="9 10">LMG 4008</strain>
    </source>
</reference>
<dbReference type="eggNOG" id="COG1629">
    <property type="taxonomic scope" value="Bacteria"/>
</dbReference>
<keyword evidence="6" id="KW-0472">Membrane</keyword>
<evidence type="ECO:0000256" key="3">
    <source>
        <dbReference type="ARBA" id="ARBA00022452"/>
    </source>
</evidence>
<evidence type="ECO:0000313" key="9">
    <source>
        <dbReference type="EMBL" id="KGD69223.1"/>
    </source>
</evidence>
<evidence type="ECO:0000256" key="1">
    <source>
        <dbReference type="ARBA" id="ARBA00004571"/>
    </source>
</evidence>
<dbReference type="PANTHER" id="PTHR30069:SF29">
    <property type="entry name" value="HEMOGLOBIN AND HEMOGLOBIN-HAPTOGLOBIN-BINDING PROTEIN 1-RELATED"/>
    <property type="match status" value="1"/>
</dbReference>
<evidence type="ECO:0000256" key="6">
    <source>
        <dbReference type="ARBA" id="ARBA00023136"/>
    </source>
</evidence>
<sequence>MFAQETKPENDTIKKKAEILDEVKITTKKQLIKVESDKTTVSIKDNAMLSTGNAYDAVKKLPGVIASPTGGLSLNGKGVAIYIDGSPSTLSGSDLENYLSSLPANAIEKVELIYNPGAAFDANASGSVINLVTSSKRMKGINASFNMNYNFNKYQKPSPQILLNGKEKNLSWQTMIGYNYIDRENNSKNGQTFTSFDPDKYLDQQRLTVTTNRNFYARLGTNYKLSEKSNILFNYNTSYANDRDVFDAKTSGSEIADYFSDGITKTKANNHEISLQFKTKLDTVGRTLDVVAFTNVFNRNPDVKSNALEEDVSSFNNFKNDFGLLNYYLKYDFNIPFEKLKMSLSTGGKFNTIKVNNTGMYNLNSATTDIIDFDYKETNLAFYTELRKKIKKFNFTAGLRFEDFNVDRTGVVEGTATKIDFKNTNLFPNFSALYEVNDNVNISASYSRKISQPNYGVLDPNGSNFDQYNSSTGNLLLNPSFFDNYEFKVTAMQFIQLGANYTVAKDQNLFILNAEPGELVSTQTFQQFDRFKTMSIYANFPIPLDYIFKGKEEFKKRMNNIDKMNYIFLNINYIKNLTEGYDFSFDPKPVWNYAAQAQIMLPWDIKSGLTYFILPSGTWEIYKITKPIQQFDISLNRDFMDKKLKLGVHLFDVFNQNEINALVSSTNLETKFFEKNDTRTFRLSLTYNFGNLKLQNENTTIETEKIQSGGGGLGK</sequence>
<keyword evidence="7" id="KW-0998">Cell outer membrane</keyword>
<keyword evidence="2" id="KW-0813">Transport</keyword>
<proteinExistence type="predicted"/>
<name>A0A095U3S2_9FLAO</name>
<evidence type="ECO:0000313" key="10">
    <source>
        <dbReference type="Proteomes" id="UP000029554"/>
    </source>
</evidence>
<dbReference type="SUPFAM" id="SSF56935">
    <property type="entry name" value="Porins"/>
    <property type="match status" value="1"/>
</dbReference>
<keyword evidence="4" id="KW-0812">Transmembrane</keyword>
<dbReference type="PANTHER" id="PTHR30069">
    <property type="entry name" value="TONB-DEPENDENT OUTER MEMBRANE RECEPTOR"/>
    <property type="match status" value="1"/>
</dbReference>
<organism evidence="9 10">
    <name type="scientific">Flavobacterium aquatile LMG 4008 = ATCC 11947</name>
    <dbReference type="NCBI Taxonomy" id="1453498"/>
    <lineage>
        <taxon>Bacteria</taxon>
        <taxon>Pseudomonadati</taxon>
        <taxon>Bacteroidota</taxon>
        <taxon>Flavobacteriia</taxon>
        <taxon>Flavobacteriales</taxon>
        <taxon>Flavobacteriaceae</taxon>
        <taxon>Flavobacterium</taxon>
    </lineage>
</organism>
<evidence type="ECO:0000259" key="8">
    <source>
        <dbReference type="Pfam" id="PF14905"/>
    </source>
</evidence>
<comment type="caution">
    <text evidence="9">The sequence shown here is derived from an EMBL/GenBank/DDBJ whole genome shotgun (WGS) entry which is preliminary data.</text>
</comment>
<dbReference type="AlphaFoldDB" id="A0A095U3S2"/>
<keyword evidence="10" id="KW-1185">Reference proteome</keyword>
<comment type="subcellular location">
    <subcellularLocation>
        <location evidence="1">Cell outer membrane</location>
        <topology evidence="1">Multi-pass membrane protein</topology>
    </subcellularLocation>
</comment>